<feature type="signal peptide" evidence="4">
    <location>
        <begin position="1"/>
        <end position="22"/>
    </location>
</feature>
<dbReference type="PANTHER" id="PTHR33376:SF15">
    <property type="entry name" value="BLL6794 PROTEIN"/>
    <property type="match status" value="1"/>
</dbReference>
<dbReference type="RefSeq" id="WP_085887183.1">
    <property type="nucleotide sequence ID" value="NZ_FWFN01000002.1"/>
</dbReference>
<dbReference type="AlphaFoldDB" id="A0A1X6YT85"/>
<dbReference type="Gene3D" id="3.40.190.170">
    <property type="entry name" value="Bacterial extracellular solute-binding protein, family 7"/>
    <property type="match status" value="1"/>
</dbReference>
<protein>
    <submittedName>
        <fullName evidence="5">Sialic acid-binding periplasmic protein SiaP</fullName>
    </submittedName>
</protein>
<keyword evidence="2 4" id="KW-0732">Signal</keyword>
<proteinExistence type="predicted"/>
<dbReference type="CDD" id="cd13665">
    <property type="entry name" value="PBP2_TRAP_Dctp3_4"/>
    <property type="match status" value="1"/>
</dbReference>
<accession>A0A1X6YT85</accession>
<organism evidence="5 6">
    <name type="scientific">Pseudooceanicola marinus</name>
    <dbReference type="NCBI Taxonomy" id="396013"/>
    <lineage>
        <taxon>Bacteria</taxon>
        <taxon>Pseudomonadati</taxon>
        <taxon>Pseudomonadota</taxon>
        <taxon>Alphaproteobacteria</taxon>
        <taxon>Rhodobacterales</taxon>
        <taxon>Paracoccaceae</taxon>
        <taxon>Pseudooceanicola</taxon>
    </lineage>
</organism>
<dbReference type="Pfam" id="PF03480">
    <property type="entry name" value="DctP"/>
    <property type="match status" value="1"/>
</dbReference>
<dbReference type="NCBIfam" id="NF037995">
    <property type="entry name" value="TRAP_S1"/>
    <property type="match status" value="1"/>
</dbReference>
<evidence type="ECO:0000313" key="5">
    <source>
        <dbReference type="EMBL" id="SLN30652.1"/>
    </source>
</evidence>
<evidence type="ECO:0000256" key="2">
    <source>
        <dbReference type="ARBA" id="ARBA00022729"/>
    </source>
</evidence>
<evidence type="ECO:0000256" key="1">
    <source>
        <dbReference type="ARBA" id="ARBA00004418"/>
    </source>
</evidence>
<dbReference type="OrthoDB" id="7822595at2"/>
<reference evidence="5 6" key="1">
    <citation type="submission" date="2017-03" db="EMBL/GenBank/DDBJ databases">
        <authorList>
            <person name="Afonso C.L."/>
            <person name="Miller P.J."/>
            <person name="Scott M.A."/>
            <person name="Spackman E."/>
            <person name="Goraichik I."/>
            <person name="Dimitrov K.M."/>
            <person name="Suarez D.L."/>
            <person name="Swayne D.E."/>
        </authorList>
    </citation>
    <scope>NUCLEOTIDE SEQUENCE [LARGE SCALE GENOMIC DNA]</scope>
    <source>
        <strain evidence="5 6">CECT 7751</strain>
    </source>
</reference>
<dbReference type="EMBL" id="FWFN01000002">
    <property type="protein sequence ID" value="SLN30652.1"/>
    <property type="molecule type" value="Genomic_DNA"/>
</dbReference>
<dbReference type="InterPro" id="IPR038404">
    <property type="entry name" value="TRAP_DctP_sf"/>
</dbReference>
<evidence type="ECO:0000256" key="3">
    <source>
        <dbReference type="ARBA" id="ARBA00022764"/>
    </source>
</evidence>
<dbReference type="GO" id="GO:0055085">
    <property type="term" value="P:transmembrane transport"/>
    <property type="evidence" value="ECO:0007669"/>
    <property type="project" value="InterPro"/>
</dbReference>
<dbReference type="PANTHER" id="PTHR33376">
    <property type="match status" value="1"/>
</dbReference>
<feature type="chain" id="PRO_5010871211" evidence="4">
    <location>
        <begin position="23"/>
        <end position="342"/>
    </location>
</feature>
<sequence>MKKTLLAAVATTALTAPFGASAQEVSLAFSHWLPPVHSLQSTGFEPWIESISEASEGRIGIDIYPAQQLGAAPDHYDMARDGIADITFINPGYQAGRFPVIAAAELPFLVSNGTTASKALHEWYMDYAEQEMPDVKVCLVHLHDPGMLHGTAGPLVAPSDLEGKNVRPPQATIAKMIATAGGSTVQVPVPEMREILSSGAVDITASPWNSLILFGVDDVVTHHLDVPLYSVAFVYAINKGVYEGLSDENRAVIDNHCTPEWSQKIATGWAEVEAGSRADFEGREGHTFYTPDDAQMADWMALSDTIRAGWAEDAAAAGLEDPQAALQELVDGLTEAGGAFGQ</sequence>
<dbReference type="Proteomes" id="UP000193963">
    <property type="component" value="Unassembled WGS sequence"/>
</dbReference>
<dbReference type="InterPro" id="IPR018389">
    <property type="entry name" value="DctP_fam"/>
</dbReference>
<evidence type="ECO:0000313" key="6">
    <source>
        <dbReference type="Proteomes" id="UP000193963"/>
    </source>
</evidence>
<gene>
    <name evidence="5" type="primary">siaP_2</name>
    <name evidence="5" type="ORF">PSM7751_01315</name>
</gene>
<dbReference type="GO" id="GO:0042597">
    <property type="term" value="C:periplasmic space"/>
    <property type="evidence" value="ECO:0007669"/>
    <property type="project" value="UniProtKB-SubCell"/>
</dbReference>
<comment type="subcellular location">
    <subcellularLocation>
        <location evidence="1">Periplasm</location>
    </subcellularLocation>
</comment>
<evidence type="ECO:0000256" key="4">
    <source>
        <dbReference type="SAM" id="SignalP"/>
    </source>
</evidence>
<name>A0A1X6YT85_9RHOB</name>
<keyword evidence="3" id="KW-0574">Periplasm</keyword>
<keyword evidence="6" id="KW-1185">Reference proteome</keyword>